<proteinExistence type="predicted"/>
<name>A0A8S1AK46_ARCPL</name>
<accession>A0A8S1AK46</accession>
<dbReference type="EMBL" id="CADEBC010000532">
    <property type="protein sequence ID" value="CAB3248182.1"/>
    <property type="molecule type" value="Genomic_DNA"/>
</dbReference>
<protein>
    <submittedName>
        <fullName evidence="1">Uncharacterized protein</fullName>
    </submittedName>
</protein>
<evidence type="ECO:0000313" key="1">
    <source>
        <dbReference type="EMBL" id="CAB3248182.1"/>
    </source>
</evidence>
<comment type="caution">
    <text evidence="1">The sequence shown here is derived from an EMBL/GenBank/DDBJ whole genome shotgun (WGS) entry which is preliminary data.</text>
</comment>
<organism evidence="1 2">
    <name type="scientific">Arctia plantaginis</name>
    <name type="common">Wood tiger moth</name>
    <name type="synonym">Phalaena plantaginis</name>
    <dbReference type="NCBI Taxonomy" id="874455"/>
    <lineage>
        <taxon>Eukaryota</taxon>
        <taxon>Metazoa</taxon>
        <taxon>Ecdysozoa</taxon>
        <taxon>Arthropoda</taxon>
        <taxon>Hexapoda</taxon>
        <taxon>Insecta</taxon>
        <taxon>Pterygota</taxon>
        <taxon>Neoptera</taxon>
        <taxon>Endopterygota</taxon>
        <taxon>Lepidoptera</taxon>
        <taxon>Glossata</taxon>
        <taxon>Ditrysia</taxon>
        <taxon>Noctuoidea</taxon>
        <taxon>Erebidae</taxon>
        <taxon>Arctiinae</taxon>
        <taxon>Arctia</taxon>
    </lineage>
</organism>
<reference evidence="1 2" key="1">
    <citation type="submission" date="2020-04" db="EMBL/GenBank/DDBJ databases">
        <authorList>
            <person name="Wallbank WR R."/>
            <person name="Pardo Diaz C."/>
            <person name="Kozak K."/>
            <person name="Martin S."/>
            <person name="Jiggins C."/>
            <person name="Moest M."/>
            <person name="Warren A I."/>
            <person name="Byers J.R.P. K."/>
            <person name="Montejo-Kovacevich G."/>
            <person name="Yen C E."/>
        </authorList>
    </citation>
    <scope>NUCLEOTIDE SEQUENCE [LARGE SCALE GENOMIC DNA]</scope>
</reference>
<dbReference type="AlphaFoldDB" id="A0A8S1AK46"/>
<gene>
    <name evidence="1" type="ORF">APLA_LOCUS11565</name>
</gene>
<sequence length="98" mass="11522">MFFLFVGPTSVRRENRVLDFSQIVDIADVRSLSTRVTKQKRWLPFETIILFVITLGRELATWFSRRGDSKAVNTEAQILLRIIYRQDCDLKMVQQDLT</sequence>
<dbReference type="Proteomes" id="UP000494106">
    <property type="component" value="Unassembled WGS sequence"/>
</dbReference>
<dbReference type="OrthoDB" id="7447726at2759"/>
<keyword evidence="2" id="KW-1185">Reference proteome</keyword>
<evidence type="ECO:0000313" key="2">
    <source>
        <dbReference type="Proteomes" id="UP000494106"/>
    </source>
</evidence>